<organism evidence="2 3">
    <name type="scientific">Porphyridium purpureum</name>
    <name type="common">Red alga</name>
    <name type="synonym">Porphyridium cruentum</name>
    <dbReference type="NCBI Taxonomy" id="35688"/>
    <lineage>
        <taxon>Eukaryota</taxon>
        <taxon>Rhodophyta</taxon>
        <taxon>Bangiophyceae</taxon>
        <taxon>Porphyridiales</taxon>
        <taxon>Porphyridiaceae</taxon>
        <taxon>Porphyridium</taxon>
    </lineage>
</organism>
<dbReference type="SUPFAM" id="SSF82171">
    <property type="entry name" value="DPP6 N-terminal domain-like"/>
    <property type="match status" value="1"/>
</dbReference>
<reference evidence="3" key="1">
    <citation type="journal article" date="2019" name="Nat. Commun.">
        <title>Expansion of phycobilisome linker gene families in mesophilic red algae.</title>
        <authorList>
            <person name="Lee J."/>
            <person name="Kim D."/>
            <person name="Bhattacharya D."/>
            <person name="Yoon H.S."/>
        </authorList>
    </citation>
    <scope>NUCLEOTIDE SEQUENCE [LARGE SCALE GENOMIC DNA]</scope>
    <source>
        <strain evidence="3">CCMP 1328</strain>
    </source>
</reference>
<feature type="compositionally biased region" description="Basic residues" evidence="1">
    <location>
        <begin position="1"/>
        <end position="13"/>
    </location>
</feature>
<protein>
    <submittedName>
        <fullName evidence="2">Uncharacterized protein</fullName>
    </submittedName>
</protein>
<sequence>MAASRGKSRHAGQRKKDGLNRRQQRRSSSVAMPLGCAASGASAGTNADAQAKGQGQNEDMQEDEEKGSDVVPPAMVGVAVEADASIADAHNDGRGRAGSAWKLLDAEVLRTIAGHLCARDRFQLALADRFSFGSVWPRRPRERSGQSATLSNAQGADVDDLALQDRDEDSVANPAFLAYDTVAAFAEFHDSVRVSNVGHVPHCVEVSGNGHVIVALCQEEGVYKRESSVLLVWHVPTRSILRTPLEGSSVPGELMLMCSDDGRRLVILHARENAVYLAHLVHAPERGDMQVRIRRIALQGCAKNKISHTTLAVLSLCGNYCAVYNARTYTVYIFAVAQDHFYELSSWNVGDETGNSVLVDLKFGPQPRESSDRGEQLLLLFHDGYGTFYRYLIYDWRMAQRCLALDIESHCRISAVSASWEYLVFRDFKDAHRHSHSAYRGQIRSALCHVSLTAPSSSTPLEMSKVAHDTDNVKMRRYVALQKQTSAVLEPDTRRSFLSLTNGYAPIERAAASRALVGLVSVDNKWKLKLTVHEHQAMTAESASTMLLPVHESRNALLEDNACIRFSRDARWMAFVRADQDHELERASRRGIVISIQNMILI</sequence>
<comment type="caution">
    <text evidence="2">The sequence shown here is derived from an EMBL/GenBank/DDBJ whole genome shotgun (WGS) entry which is preliminary data.</text>
</comment>
<name>A0A5J4YNJ1_PORPP</name>
<evidence type="ECO:0000256" key="1">
    <source>
        <dbReference type="SAM" id="MobiDB-lite"/>
    </source>
</evidence>
<feature type="region of interest" description="Disordered" evidence="1">
    <location>
        <begin position="137"/>
        <end position="156"/>
    </location>
</feature>
<proteinExistence type="predicted"/>
<dbReference type="EMBL" id="VRMN01000010">
    <property type="protein sequence ID" value="KAA8492244.1"/>
    <property type="molecule type" value="Genomic_DNA"/>
</dbReference>
<feature type="compositionally biased region" description="Polar residues" evidence="1">
    <location>
        <begin position="145"/>
        <end position="154"/>
    </location>
</feature>
<feature type="region of interest" description="Disordered" evidence="1">
    <location>
        <begin position="1"/>
        <end position="69"/>
    </location>
</feature>
<keyword evidence="3" id="KW-1185">Reference proteome</keyword>
<dbReference type="Proteomes" id="UP000324585">
    <property type="component" value="Unassembled WGS sequence"/>
</dbReference>
<feature type="compositionally biased region" description="Polar residues" evidence="1">
    <location>
        <begin position="42"/>
        <end position="58"/>
    </location>
</feature>
<accession>A0A5J4YNJ1</accession>
<dbReference type="AlphaFoldDB" id="A0A5J4YNJ1"/>
<evidence type="ECO:0000313" key="2">
    <source>
        <dbReference type="EMBL" id="KAA8492244.1"/>
    </source>
</evidence>
<evidence type="ECO:0000313" key="3">
    <source>
        <dbReference type="Proteomes" id="UP000324585"/>
    </source>
</evidence>
<gene>
    <name evidence="2" type="ORF">FVE85_3682</name>
</gene>